<reference evidence="1 2" key="1">
    <citation type="submission" date="2019-09" db="EMBL/GenBank/DDBJ databases">
        <title>Phylogeny of genus Pseudoclavibacter and closely related genus.</title>
        <authorList>
            <person name="Li Y."/>
        </authorList>
    </citation>
    <scope>NUCLEOTIDE SEQUENCE [LARGE SCALE GENOMIC DNA]</scope>
    <source>
        <strain evidence="1 2">THG-MD12</strain>
    </source>
</reference>
<dbReference type="AlphaFoldDB" id="A0A7J5B410"/>
<protein>
    <submittedName>
        <fullName evidence="1">Uncharacterized protein</fullName>
    </submittedName>
</protein>
<comment type="caution">
    <text evidence="1">The sequence shown here is derived from an EMBL/GenBank/DDBJ whole genome shotgun (WGS) entry which is preliminary data.</text>
</comment>
<gene>
    <name evidence="1" type="ORF">F8O03_00675</name>
</gene>
<dbReference type="Proteomes" id="UP000490386">
    <property type="component" value="Unassembled WGS sequence"/>
</dbReference>
<accession>A0A7J5B410</accession>
<evidence type="ECO:0000313" key="2">
    <source>
        <dbReference type="Proteomes" id="UP000490386"/>
    </source>
</evidence>
<sequence>MNAVAASGRSVGAVCLGVGALLAMSGCSILIPQHGLTIRQAVVDAQYSGPDYASNPVEITESACGDEVDCVEAWSTDQADYYRFATRDRATEFAEGLFDGAQSHFIVMDFTGKTGIDRVDQEAASCQLRGANFDHEGPCID</sequence>
<name>A0A7J5B410_9MICO</name>
<proteinExistence type="predicted"/>
<dbReference type="OrthoDB" id="5121489at2"/>
<organism evidence="1 2">
    <name type="scientific">Pseudoclavibacter terrae</name>
    <dbReference type="NCBI Taxonomy" id="1530195"/>
    <lineage>
        <taxon>Bacteria</taxon>
        <taxon>Bacillati</taxon>
        <taxon>Actinomycetota</taxon>
        <taxon>Actinomycetes</taxon>
        <taxon>Micrococcales</taxon>
        <taxon>Microbacteriaceae</taxon>
        <taxon>Pseudoclavibacter</taxon>
    </lineage>
</organism>
<dbReference type="EMBL" id="WBJX01000001">
    <property type="protein sequence ID" value="KAB1638905.1"/>
    <property type="molecule type" value="Genomic_DNA"/>
</dbReference>
<keyword evidence="2" id="KW-1185">Reference proteome</keyword>
<evidence type="ECO:0000313" key="1">
    <source>
        <dbReference type="EMBL" id="KAB1638905.1"/>
    </source>
</evidence>
<dbReference type="RefSeq" id="WP_151421956.1">
    <property type="nucleotide sequence ID" value="NZ_WBJX01000001.1"/>
</dbReference>